<dbReference type="InterPro" id="IPR043429">
    <property type="entry name" value="ArtM/GltK/GlnP/TcyL/YhdX-like"/>
</dbReference>
<keyword evidence="4" id="KW-1003">Cell membrane</keyword>
<evidence type="ECO:0000256" key="6">
    <source>
        <dbReference type="ARBA" id="ARBA00022970"/>
    </source>
</evidence>
<evidence type="ECO:0000256" key="10">
    <source>
        <dbReference type="ARBA" id="ARBA00062718"/>
    </source>
</evidence>
<keyword evidence="15" id="KW-1185">Reference proteome</keyword>
<evidence type="ECO:0000259" key="13">
    <source>
        <dbReference type="PROSITE" id="PS50928"/>
    </source>
</evidence>
<evidence type="ECO:0000256" key="11">
    <source>
        <dbReference type="ARBA" id="ARBA00073645"/>
    </source>
</evidence>
<evidence type="ECO:0000256" key="9">
    <source>
        <dbReference type="ARBA" id="ARBA00060298"/>
    </source>
</evidence>
<comment type="function">
    <text evidence="9">Part of the ABC transporter complex GltIJKL involved in glutamate and aspartate uptake. Probably responsible for the translocation of the substrate across the membrane.</text>
</comment>
<dbReference type="GO" id="GO:0022857">
    <property type="term" value="F:transmembrane transporter activity"/>
    <property type="evidence" value="ECO:0007669"/>
    <property type="project" value="InterPro"/>
</dbReference>
<dbReference type="NCBIfam" id="TIGR01726">
    <property type="entry name" value="HEQRo_perm_3TM"/>
    <property type="match status" value="1"/>
</dbReference>
<evidence type="ECO:0000256" key="8">
    <source>
        <dbReference type="ARBA" id="ARBA00023136"/>
    </source>
</evidence>
<keyword evidence="6" id="KW-0029">Amino-acid transport</keyword>
<keyword evidence="3 12" id="KW-0813">Transport</keyword>
<feature type="domain" description="ABC transmembrane type-1" evidence="13">
    <location>
        <begin position="21"/>
        <end position="210"/>
    </location>
</feature>
<keyword evidence="8 12" id="KW-0472">Membrane</keyword>
<feature type="transmembrane region" description="Helical" evidence="12">
    <location>
        <begin position="66"/>
        <end position="84"/>
    </location>
</feature>
<dbReference type="GO" id="GO:0006865">
    <property type="term" value="P:amino acid transport"/>
    <property type="evidence" value="ECO:0007669"/>
    <property type="project" value="UniProtKB-KW"/>
</dbReference>
<reference evidence="14 15" key="1">
    <citation type="submission" date="2017-03" db="EMBL/GenBank/DDBJ databases">
        <authorList>
            <person name="Afonso C.L."/>
            <person name="Miller P.J."/>
            <person name="Scott M.A."/>
            <person name="Spackman E."/>
            <person name="Goraichik I."/>
            <person name="Dimitrov K.M."/>
            <person name="Suarez D.L."/>
            <person name="Swayne D.E."/>
        </authorList>
    </citation>
    <scope>NUCLEOTIDE SEQUENCE [LARGE SCALE GENOMIC DNA]</scope>
    <source>
        <strain evidence="14 15">CECT 8287</strain>
    </source>
</reference>
<evidence type="ECO:0000313" key="15">
    <source>
        <dbReference type="Proteomes" id="UP000193827"/>
    </source>
</evidence>
<dbReference type="PANTHER" id="PTHR30614:SF1">
    <property type="entry name" value="GLUTAMATE_ASPARTATE IMPORT PERMEASE PROTEIN GLTK"/>
    <property type="match status" value="1"/>
</dbReference>
<dbReference type="GO" id="GO:0043190">
    <property type="term" value="C:ATP-binding cassette (ABC) transporter complex"/>
    <property type="evidence" value="ECO:0007669"/>
    <property type="project" value="InterPro"/>
</dbReference>
<evidence type="ECO:0000256" key="3">
    <source>
        <dbReference type="ARBA" id="ARBA00022448"/>
    </source>
</evidence>
<dbReference type="EMBL" id="FWFL01000011">
    <property type="protein sequence ID" value="SLN63797.1"/>
    <property type="molecule type" value="Genomic_DNA"/>
</dbReference>
<sequence>MMFDLDFSIIPANKELLWEGMKMTFLLTGLAIGGGIILGTFLALLRIAKVPVLQHVASAYVNFFRSLPLILVIFWLFFLVPLIVGRPVGAFSSVLVAFILFEAAYYSEIIRAGINSVRPGQLAAARAIGLTYGQAMRSVVLPQAFRAMTPILLTQAIILFQDTSLVYVVGLRDFLVSAEIVANRDQKLVEMFLFVAVVYFTFCFLASMGVRYLQRKIAT</sequence>
<comment type="subunit">
    <text evidence="10">The complex is composed of two ATP-binding proteins (GltL), two transmembrane proteins (GltJ and GltK) and a solute-binding protein (GltI).</text>
</comment>
<proteinExistence type="inferred from homology"/>
<protein>
    <recommendedName>
        <fullName evidence="11">Glutamate/aspartate import permease protein GltK</fullName>
    </recommendedName>
</protein>
<name>A0A1Y5TGZ2_9RHOB</name>
<dbReference type="OrthoDB" id="9814550at2"/>
<evidence type="ECO:0000256" key="2">
    <source>
        <dbReference type="ARBA" id="ARBA00010072"/>
    </source>
</evidence>
<dbReference type="InterPro" id="IPR010065">
    <property type="entry name" value="AA_ABC_transptr_permease_3TM"/>
</dbReference>
<dbReference type="SUPFAM" id="SSF161098">
    <property type="entry name" value="MetI-like"/>
    <property type="match status" value="1"/>
</dbReference>
<comment type="subcellular location">
    <subcellularLocation>
        <location evidence="1">Cell inner membrane</location>
        <topology evidence="1">Multi-pass membrane protein</topology>
    </subcellularLocation>
    <subcellularLocation>
        <location evidence="12">Cell membrane</location>
        <topology evidence="12">Multi-pass membrane protein</topology>
    </subcellularLocation>
</comment>
<keyword evidence="5 12" id="KW-0812">Transmembrane</keyword>
<evidence type="ECO:0000256" key="7">
    <source>
        <dbReference type="ARBA" id="ARBA00022989"/>
    </source>
</evidence>
<keyword evidence="7 12" id="KW-1133">Transmembrane helix</keyword>
<dbReference type="CDD" id="cd06261">
    <property type="entry name" value="TM_PBP2"/>
    <property type="match status" value="1"/>
</dbReference>
<organism evidence="14 15">
    <name type="scientific">Roseovarius litorisediminis</name>
    <dbReference type="NCBI Taxonomy" id="1312363"/>
    <lineage>
        <taxon>Bacteria</taxon>
        <taxon>Pseudomonadati</taxon>
        <taxon>Pseudomonadota</taxon>
        <taxon>Alphaproteobacteria</taxon>
        <taxon>Rhodobacterales</taxon>
        <taxon>Roseobacteraceae</taxon>
        <taxon>Roseovarius</taxon>
    </lineage>
</organism>
<dbReference type="Gene3D" id="1.10.3720.10">
    <property type="entry name" value="MetI-like"/>
    <property type="match status" value="1"/>
</dbReference>
<evidence type="ECO:0000256" key="4">
    <source>
        <dbReference type="ARBA" id="ARBA00022475"/>
    </source>
</evidence>
<dbReference type="AlphaFoldDB" id="A0A1Y5TGZ2"/>
<evidence type="ECO:0000313" key="14">
    <source>
        <dbReference type="EMBL" id="SLN63797.1"/>
    </source>
</evidence>
<dbReference type="PANTHER" id="PTHR30614">
    <property type="entry name" value="MEMBRANE COMPONENT OF AMINO ACID ABC TRANSPORTER"/>
    <property type="match status" value="1"/>
</dbReference>
<evidence type="ECO:0000256" key="12">
    <source>
        <dbReference type="RuleBase" id="RU363032"/>
    </source>
</evidence>
<comment type="similarity">
    <text evidence="2">Belongs to the binding-protein-dependent transport system permease family. HisMQ subfamily.</text>
</comment>
<accession>A0A1Y5TGZ2</accession>
<evidence type="ECO:0000256" key="1">
    <source>
        <dbReference type="ARBA" id="ARBA00004429"/>
    </source>
</evidence>
<dbReference type="InterPro" id="IPR035906">
    <property type="entry name" value="MetI-like_sf"/>
</dbReference>
<dbReference type="Pfam" id="PF00528">
    <property type="entry name" value="BPD_transp_1"/>
    <property type="match status" value="1"/>
</dbReference>
<feature type="transmembrane region" description="Helical" evidence="12">
    <location>
        <begin position="151"/>
        <end position="171"/>
    </location>
</feature>
<feature type="transmembrane region" description="Helical" evidence="12">
    <location>
        <begin position="90"/>
        <end position="107"/>
    </location>
</feature>
<dbReference type="InterPro" id="IPR000515">
    <property type="entry name" value="MetI-like"/>
</dbReference>
<dbReference type="Proteomes" id="UP000193827">
    <property type="component" value="Unassembled WGS sequence"/>
</dbReference>
<feature type="transmembrane region" description="Helical" evidence="12">
    <location>
        <begin position="23"/>
        <end position="45"/>
    </location>
</feature>
<evidence type="ECO:0000256" key="5">
    <source>
        <dbReference type="ARBA" id="ARBA00022692"/>
    </source>
</evidence>
<dbReference type="FunFam" id="1.10.3720.10:FF:000006">
    <property type="entry name" value="Glutamate/aspartate ABC transporter, permease protein GltK"/>
    <property type="match status" value="1"/>
</dbReference>
<dbReference type="PROSITE" id="PS50928">
    <property type="entry name" value="ABC_TM1"/>
    <property type="match status" value="1"/>
</dbReference>
<gene>
    <name evidence="14" type="primary">gltK</name>
    <name evidence="14" type="ORF">PEL8287_03495</name>
</gene>
<feature type="transmembrane region" description="Helical" evidence="12">
    <location>
        <begin position="191"/>
        <end position="213"/>
    </location>
</feature>